<protein>
    <submittedName>
        <fullName evidence="5">U3 snoRNP protein</fullName>
    </submittedName>
</protein>
<dbReference type="PANTHER" id="PTHR17695">
    <property type="entry name" value="SMALL SUBUNIT PROCESSOME COMPONENT 20 HOMOLOG"/>
    <property type="match status" value="1"/>
</dbReference>
<dbReference type="InterPro" id="IPR052575">
    <property type="entry name" value="SSU_processome_comp_20"/>
</dbReference>
<dbReference type="Pfam" id="PF23099">
    <property type="entry name" value="UTP20_C"/>
    <property type="match status" value="1"/>
</dbReference>
<dbReference type="GO" id="GO:0032040">
    <property type="term" value="C:small-subunit processome"/>
    <property type="evidence" value="ECO:0007669"/>
    <property type="project" value="TreeGrafter"/>
</dbReference>
<evidence type="ECO:0000259" key="2">
    <source>
        <dbReference type="Pfam" id="PF07539"/>
    </source>
</evidence>
<proteinExistence type="predicted"/>
<dbReference type="InterPro" id="IPR016024">
    <property type="entry name" value="ARM-type_fold"/>
</dbReference>
<evidence type="ECO:0000259" key="3">
    <source>
        <dbReference type="Pfam" id="PF20416"/>
    </source>
</evidence>
<dbReference type="EMBL" id="JADGJD010000542">
    <property type="protein sequence ID" value="KAJ3050202.1"/>
    <property type="molecule type" value="Genomic_DNA"/>
</dbReference>
<dbReference type="SUPFAM" id="SSF48371">
    <property type="entry name" value="ARM repeat"/>
    <property type="match status" value="3"/>
</dbReference>
<name>A0AAD5S9S3_9FUNG</name>
<feature type="compositionally biased region" description="Basic and acidic residues" evidence="1">
    <location>
        <begin position="2788"/>
        <end position="2806"/>
    </location>
</feature>
<organism evidence="5 6">
    <name type="scientific">Rhizophlyctis rosea</name>
    <dbReference type="NCBI Taxonomy" id="64517"/>
    <lineage>
        <taxon>Eukaryota</taxon>
        <taxon>Fungi</taxon>
        <taxon>Fungi incertae sedis</taxon>
        <taxon>Chytridiomycota</taxon>
        <taxon>Chytridiomycota incertae sedis</taxon>
        <taxon>Chytridiomycetes</taxon>
        <taxon>Rhizophlyctidales</taxon>
        <taxon>Rhizophlyctidaceae</taxon>
        <taxon>Rhizophlyctis</taxon>
    </lineage>
</organism>
<feature type="compositionally biased region" description="Basic residues" evidence="1">
    <location>
        <begin position="2807"/>
        <end position="2820"/>
    </location>
</feature>
<feature type="domain" description="U3 small nucleolar RNA-associated protein 20 N-terminal" evidence="2">
    <location>
        <begin position="977"/>
        <end position="1603"/>
    </location>
</feature>
<dbReference type="InterPro" id="IPR011989">
    <property type="entry name" value="ARM-like"/>
</dbReference>
<evidence type="ECO:0000256" key="1">
    <source>
        <dbReference type="SAM" id="MobiDB-lite"/>
    </source>
</evidence>
<feature type="compositionally biased region" description="Acidic residues" evidence="1">
    <location>
        <begin position="1818"/>
        <end position="1834"/>
    </location>
</feature>
<feature type="region of interest" description="Disordered" evidence="1">
    <location>
        <begin position="1779"/>
        <end position="1841"/>
    </location>
</feature>
<evidence type="ECO:0000313" key="6">
    <source>
        <dbReference type="Proteomes" id="UP001212841"/>
    </source>
</evidence>
<accession>A0AAD5S9S3</accession>
<feature type="region of interest" description="Disordered" evidence="1">
    <location>
        <begin position="2787"/>
        <end position="2820"/>
    </location>
</feature>
<evidence type="ECO:0000259" key="4">
    <source>
        <dbReference type="Pfam" id="PF23099"/>
    </source>
</evidence>
<dbReference type="Proteomes" id="UP001212841">
    <property type="component" value="Unassembled WGS sequence"/>
</dbReference>
<gene>
    <name evidence="5" type="primary">UTP20</name>
    <name evidence="5" type="ORF">HK097_008824</name>
</gene>
<feature type="compositionally biased region" description="Acidic residues" evidence="1">
    <location>
        <begin position="2622"/>
        <end position="2640"/>
    </location>
</feature>
<sequence length="2820" mass="315969">MPKDTIQVRELNQTEGKNRFRFASFGERVKNVKIDVVHRISRVDGDSEDTESHFKQSLENWTELNCTIQFTRFVRSVRPYAQSLVQILYHKTEIVTLLASHLEEAGNLAYEPLLDLCTALVKDLQEEFYPLFPTICTAILKLLSSSDLKVLEAAFSALAYQFKYLWKEILSDIIPTYNLLEPYLKDHKPFIRRFAAEVFGVLLRKVKRDSAKTVYTHIVESLRSDPREEYVEGVGLLFFEAIKLGKDTLHSNAATILKTLWWVVVGDGDVEADPAIDMLRKVQILLGYHASKEHVSALWTYALDILQADLVYDEEANGEKKKGSARFGDFENEEGRDAGLRRLGKTMGLVAVLVGVKGGGKLQDRAPFYAAVAELTRLLFAKPNVPAQTMKALRELQQVLMLTSGSDVQNLLAAQPVLTKIFALENEQYVLAFSDTMASRSWRHFPGHVLPKVFTYIQTNWTRNPSAFLFFLSTLFGSDQFPAILENASNIWKSNGLIRLSQPPSKNKSTTKKDASPQKSTDVATELLSIVKQPHSWKTELRKIESNAEKWGDAPFWKVSAAVTCLEMVVCDSNEVFKALRDLFEAVVEVVGEVAQDASDDTSGPTVLNVFAGQVLGSLTRRCVKEGKEGRLANLWEVVTGRYLKGVRGCGGALGSVAEFVEACKSSPKAQVDLSLSAFQALFSQLESNIGSTQSNIRRNTLRILMCFEQPTFRAVKDSAFFGECTILGLCLEVENVAEDATSRERSVLLKRLDTMVAGGVVPGELGSVAVLYGLAVFSIPFTPIWADATKILCSAAQADLKGFWRIFYQRVLDVKDIADVGVVGVKTLADSLRLDDKVELEEGESVIPVQQKGRKDGRKKEDGKFAKKGLSFDDAYLERVFAASEKATKRYVEGKNQLFVSFIKRNEVTESRLDYMQYYAQLIRTLTLIPHLVENESKAIVPLFLELFRDEQIMEDQTADEDEDDDDKVDDAPKKVRSKMIEFLSMFAKVRHPTRLHESQKLYNIYMGLLTKGDSKIQALALDCILTWRQPGVVALEESLRSLADDTKFRDALSTLDMEAVAGMVKTQDRPEAMKVLMNVLYGKIISRRGRGSSRVGQKARRAAIFAFLTGVEEGERGYVVGLMVQPFRKFVPEVVEFEGEDGKGVGNSLMASTSGKDAVGTLKRFVGFLNVLKDFVKQLRSLVVPFLPTILGVVVYLVEYAEKALGLLREEENSEEALDVGGSGGAPILKDIRAQGLKRLAQIFDADLEFDFGPWIGKMFDGFIRNRIPLLTIENTQAPSALLGLFGSWSRNLKYVGWLKEYEEGLMSHLLGIMSAKKVRDPVISAVLNVVENIIELNDGHPEESLVERLLRPHVDQLLRDLDTVLSNLVNDKGRPVRLYGHTVPARVVAILAKVSAYVGDAENAMKLLELLLPFLKRPIKSVPEGTKTEILRILTNFLPVLEFAKEGVSPARTKYYGISCQMFAMVQGREGRDQLVSLMQAFGTYDEKLVEVGKLVADLNAWSEKRLDEPDFDRRFSAFTSINQELYMRFTCDQWLPILHNFIFYCQDENEFSIRTSASHGLCQFVARAVQLVESGDAVAEDMMNLITHTIFPAIKRALKINSMVVRSEFVMVLGVLIRTFPTSPMFSDMVGLLADGDDEANFFANIYHLQTHRRLKALRRLAEECGTPRLRPASVANIFIPIVAHFIFESDKVADHNLINEAISSVAACAEVLTWGHYYTVVKRFLNALTKRPTLEKAMIRVLIRVLDKFHFEMVVGDVQPMEVEEEVAKVEDKVTPMEVNGDAKETAAVEEKERGEEAAEEGKEYVAKPTGEQEAEEEEDEEEEPEEVENADHMDIDGEAAQRAKDLAIRVHDTVMSKLLPELQRYLARKDDESIPVRIPIALAIAGLLQKLPAASINIQLPKLLITLCNLLRSRGQDARDSTRDTLVKVALLLGAAYIPFILKELEGALTRGYQLHVLGYTVHSLLTHVVPTVQPGDLDACVEMLVRICVADIFGETGSEREVQELQGKMREIKTTKSFDSFELIAKIVSFRMLDVVLLPIKELMLQTSDVKMIRKIEEVFRKIALGVNANASVEVTELMIFVHGLVTENLPIAQAAEQTVKKKSAIEQQHLIQLKRNDPLQDVQKVFQANAHLFVEFGLSLLLTALKREQIDIRKQEHLQMLDPLTAQVGRSLYSKHSSVCMNAIRILSILAKAPLPKMRETMPAVVKRVLDIVARSLSTSAEIVQAAFRLLTIVLRDCKYVDITQHQLVALLALLAPDLQEPEKQTTTFSLIRAILSRKYVVKEVYDLMDTVAKIMVTSQSAQVRELCRHAYVQFLLDYPHGPHRLKKQMSYLVNNINYEFETGRESVLEVFNAIISKFSDEVIVEYSEMTFVALVMALVNDDSAKCREMAGVLVKALVTRLDIGRMDKIFVLMDKWFSQEGQLALQRTAVQVFGLFVEAFGDKARKWVGGVLEHITRNLGNVENAMKSAAEDEVEGWEAGYYALNTFSKIVGQFPGIVSAKETDAIWPRVLGLLLHPHQWIRRIGSRLLGILFTTIDPKTRRVAGAASAGASDSEHVLVADKTALKGLAGRMVGQLDSELVTPELATQVVKNLFFIGKCMFYVDEQGGATSEVADEEESDEGEDDADDVDEANNANGHENGSGGSKPLLLWLCQKLSYAARADIGKRRGPLLRKSVFQFFAAISAFVSQDKLEVYLLPMISTLYRTANDETAKGPDADDLRRLANEVMELLQKHAGTALYIEVYNKVHSHIVDVRRERKMKRDIQAVVDPEARARRRLQKNEMKRSSRKRKAEDFASKKIKMGISKRMKST</sequence>
<feature type="domain" description="U3 small nucleolar RNA-associated protein 20 C-terminal" evidence="4">
    <location>
        <begin position="2530"/>
        <end position="2801"/>
    </location>
</feature>
<dbReference type="InterPro" id="IPR011430">
    <property type="entry name" value="UTP20_N"/>
</dbReference>
<dbReference type="InterPro" id="IPR046523">
    <property type="entry name" value="UTP20_dom"/>
</dbReference>
<dbReference type="Gene3D" id="1.25.10.10">
    <property type="entry name" value="Leucine-rich Repeat Variant"/>
    <property type="match status" value="2"/>
</dbReference>
<dbReference type="GO" id="GO:0030686">
    <property type="term" value="C:90S preribosome"/>
    <property type="evidence" value="ECO:0007669"/>
    <property type="project" value="TreeGrafter"/>
</dbReference>
<dbReference type="InterPro" id="IPR057525">
    <property type="entry name" value="UTP20_C"/>
</dbReference>
<dbReference type="Pfam" id="PF07539">
    <property type="entry name" value="UTP20_N"/>
    <property type="match status" value="1"/>
</dbReference>
<reference evidence="5" key="1">
    <citation type="submission" date="2020-05" db="EMBL/GenBank/DDBJ databases">
        <title>Phylogenomic resolution of chytrid fungi.</title>
        <authorList>
            <person name="Stajich J.E."/>
            <person name="Amses K."/>
            <person name="Simmons R."/>
            <person name="Seto K."/>
            <person name="Myers J."/>
            <person name="Bonds A."/>
            <person name="Quandt C.A."/>
            <person name="Barry K."/>
            <person name="Liu P."/>
            <person name="Grigoriev I."/>
            <person name="Longcore J.E."/>
            <person name="James T.Y."/>
        </authorList>
    </citation>
    <scope>NUCLEOTIDE SEQUENCE</scope>
    <source>
        <strain evidence="5">JEL0318</strain>
    </source>
</reference>
<keyword evidence="6" id="KW-1185">Reference proteome</keyword>
<feature type="domain" description="U3 small nucleolar RNA-associated protein 20" evidence="3">
    <location>
        <begin position="1877"/>
        <end position="2093"/>
    </location>
</feature>
<comment type="caution">
    <text evidence="5">The sequence shown here is derived from an EMBL/GenBank/DDBJ whole genome shotgun (WGS) entry which is preliminary data.</text>
</comment>
<evidence type="ECO:0000313" key="5">
    <source>
        <dbReference type="EMBL" id="KAJ3050202.1"/>
    </source>
</evidence>
<feature type="region of interest" description="Disordered" evidence="1">
    <location>
        <begin position="502"/>
        <end position="521"/>
    </location>
</feature>
<dbReference type="Pfam" id="PF20416">
    <property type="entry name" value="UTP20"/>
    <property type="match status" value="1"/>
</dbReference>
<feature type="region of interest" description="Disordered" evidence="1">
    <location>
        <begin position="2619"/>
        <end position="2651"/>
    </location>
</feature>
<feature type="compositionally biased region" description="Basic and acidic residues" evidence="1">
    <location>
        <begin position="1779"/>
        <end position="1811"/>
    </location>
</feature>
<dbReference type="PANTHER" id="PTHR17695:SF11">
    <property type="entry name" value="SMALL SUBUNIT PROCESSOME COMPONENT 20 HOMOLOG"/>
    <property type="match status" value="1"/>
</dbReference>